<protein>
    <submittedName>
        <fullName evidence="5">E3_UbLigase_R4 domain-containing protein</fullName>
    </submittedName>
</protein>
<dbReference type="PANTHER" id="PTHR21725">
    <property type="entry name" value="E3 UBIQUITIN-PROTEIN LIGASE UBR4"/>
    <property type="match status" value="1"/>
</dbReference>
<keyword evidence="1" id="KW-0863">Zinc-finger</keyword>
<evidence type="ECO:0000313" key="3">
    <source>
        <dbReference type="EMBL" id="VDO54698.1"/>
    </source>
</evidence>
<dbReference type="Proteomes" id="UP000267606">
    <property type="component" value="Unassembled WGS sequence"/>
</dbReference>
<dbReference type="AlphaFoldDB" id="A0A183HL73"/>
<feature type="region of interest" description="UBR4 E3 catalytic module" evidence="1">
    <location>
        <begin position="1"/>
        <end position="230"/>
    </location>
</feature>
<evidence type="ECO:0000313" key="5">
    <source>
        <dbReference type="WBParaSite" id="OFLC_0000823401-mRNA-1"/>
    </source>
</evidence>
<evidence type="ECO:0000256" key="1">
    <source>
        <dbReference type="PROSITE-ProRule" id="PRU01388"/>
    </source>
</evidence>
<keyword evidence="4" id="KW-1185">Reference proteome</keyword>
<dbReference type="InterPro" id="IPR045189">
    <property type="entry name" value="UBR4-like"/>
</dbReference>
<reference evidence="5" key="1">
    <citation type="submission" date="2016-06" db="UniProtKB">
        <authorList>
            <consortium name="WormBaseParasite"/>
        </authorList>
    </citation>
    <scope>IDENTIFICATION</scope>
</reference>
<keyword evidence="1" id="KW-0479">Metal-binding</keyword>
<dbReference type="GO" id="GO:0008270">
    <property type="term" value="F:zinc ion binding"/>
    <property type="evidence" value="ECO:0007669"/>
    <property type="project" value="UniProtKB-KW"/>
</dbReference>
<feature type="domain" description="E3 ubiquitin ligase UBR4 C-terminal" evidence="2">
    <location>
        <begin position="2"/>
        <end position="168"/>
    </location>
</feature>
<evidence type="ECO:0000259" key="2">
    <source>
        <dbReference type="Pfam" id="PF13764"/>
    </source>
</evidence>
<keyword evidence="1" id="KW-0862">Zinc</keyword>
<dbReference type="PANTHER" id="PTHR21725:SF1">
    <property type="entry name" value="E3 UBIQUITIN-PROTEIN LIGASE UBR4"/>
    <property type="match status" value="1"/>
</dbReference>
<sequence length="230" mass="26546">MAGSRSEWASAALHNANTKCNVIVPIWSKRVKDSDMEHSFQRLSTDLEVAVDCDTVNLDSLTLDIAELLDRFVKFRSFSALSHGGGRESNMQYMAVLILLAQYLKKVSPSSEPGEAHSFIHQISISLVMDTTEQWNDKRLDLLKILQESKRSWKDARHELLVWATVNYYQNKILQYKIDDRTELMRENIIKIMENCSKFVTYFDSEISQCASYDELMKTIGKINLIFHEI</sequence>
<dbReference type="EMBL" id="UZAJ01009150">
    <property type="protein sequence ID" value="VDO54698.1"/>
    <property type="molecule type" value="Genomic_DNA"/>
</dbReference>
<dbReference type="InterPro" id="IPR025704">
    <property type="entry name" value="E3_Ub_ligase_UBR4_C"/>
</dbReference>
<dbReference type="Pfam" id="PF13764">
    <property type="entry name" value="E3_UbLigase_R4"/>
    <property type="match status" value="1"/>
</dbReference>
<accession>A0A183HL73</accession>
<name>A0A183HL73_9BILA</name>
<gene>
    <name evidence="3" type="ORF">OFLC_LOCUS8234</name>
</gene>
<proteinExistence type="inferred from homology"/>
<dbReference type="PROSITE" id="PS52043">
    <property type="entry name" value="UBR4_E3"/>
    <property type="match status" value="1"/>
</dbReference>
<comment type="similarity">
    <text evidence="1">Belongs to the UBR4 family.</text>
</comment>
<reference evidence="3 4" key="2">
    <citation type="submission" date="2018-11" db="EMBL/GenBank/DDBJ databases">
        <authorList>
            <consortium name="Pathogen Informatics"/>
        </authorList>
    </citation>
    <scope>NUCLEOTIDE SEQUENCE [LARGE SCALE GENOMIC DNA]</scope>
</reference>
<dbReference type="WBParaSite" id="OFLC_0000823401-mRNA-1">
    <property type="protein sequence ID" value="OFLC_0000823401-mRNA-1"/>
    <property type="gene ID" value="OFLC_0000823401"/>
</dbReference>
<organism evidence="5">
    <name type="scientific">Onchocerca flexuosa</name>
    <dbReference type="NCBI Taxonomy" id="387005"/>
    <lineage>
        <taxon>Eukaryota</taxon>
        <taxon>Metazoa</taxon>
        <taxon>Ecdysozoa</taxon>
        <taxon>Nematoda</taxon>
        <taxon>Chromadorea</taxon>
        <taxon>Rhabditida</taxon>
        <taxon>Spirurina</taxon>
        <taxon>Spiruromorpha</taxon>
        <taxon>Filarioidea</taxon>
        <taxon>Onchocercidae</taxon>
        <taxon>Onchocerca</taxon>
    </lineage>
</organism>
<evidence type="ECO:0000313" key="4">
    <source>
        <dbReference type="Proteomes" id="UP000267606"/>
    </source>
</evidence>
<dbReference type="STRING" id="387005.A0A183HL73"/>